<sequence>MEKNIRNHVFIHGLFVLYMYALIKIILFKFGPIDFAWLWLQLKESLASPAYISSRLQSGNLIPFKEITTAIHVQSSHNLINLYGNIAIFIPFGMFIGLMSPNKGGSVIGAFFRSFGLSLCLETAQILFAIGRFDVDDLILNASGGLIGYTALVLFIRLMGTISIRRDIEIKE</sequence>
<feature type="transmembrane region" description="Helical" evidence="1">
    <location>
        <begin position="138"/>
        <end position="156"/>
    </location>
</feature>
<dbReference type="Pfam" id="PF04892">
    <property type="entry name" value="VanZ"/>
    <property type="match status" value="1"/>
</dbReference>
<dbReference type="Proteomes" id="UP000673394">
    <property type="component" value="Unassembled WGS sequence"/>
</dbReference>
<comment type="caution">
    <text evidence="3">The sequence shown here is derived from an EMBL/GenBank/DDBJ whole genome shotgun (WGS) entry which is preliminary data.</text>
</comment>
<keyword evidence="4" id="KW-1185">Reference proteome</keyword>
<accession>A0ABS5CAP1</accession>
<protein>
    <submittedName>
        <fullName evidence="3">VanZ family protein</fullName>
    </submittedName>
</protein>
<reference evidence="3 4" key="1">
    <citation type="submission" date="2021-04" db="EMBL/GenBank/DDBJ databases">
        <title>Paenibacillus sp. DLE-14 whole genome sequence.</title>
        <authorList>
            <person name="Ham Y.J."/>
        </authorList>
    </citation>
    <scope>NUCLEOTIDE SEQUENCE [LARGE SCALE GENOMIC DNA]</scope>
    <source>
        <strain evidence="3 4">DLE-14</strain>
    </source>
</reference>
<feature type="transmembrane region" description="Helical" evidence="1">
    <location>
        <begin position="9"/>
        <end position="30"/>
    </location>
</feature>
<dbReference type="InterPro" id="IPR006976">
    <property type="entry name" value="VanZ-like"/>
</dbReference>
<organism evidence="3 4">
    <name type="scientific">Paenibacillus lignilyticus</name>
    <dbReference type="NCBI Taxonomy" id="1172615"/>
    <lineage>
        <taxon>Bacteria</taxon>
        <taxon>Bacillati</taxon>
        <taxon>Bacillota</taxon>
        <taxon>Bacilli</taxon>
        <taxon>Bacillales</taxon>
        <taxon>Paenibacillaceae</taxon>
        <taxon>Paenibacillus</taxon>
    </lineage>
</organism>
<feature type="transmembrane region" description="Helical" evidence="1">
    <location>
        <begin position="110"/>
        <end position="132"/>
    </location>
</feature>
<keyword evidence="1" id="KW-0472">Membrane</keyword>
<dbReference type="PANTHER" id="PTHR36834:SF1">
    <property type="entry name" value="INTEGRAL MEMBRANE PROTEIN"/>
    <property type="match status" value="1"/>
</dbReference>
<keyword evidence="1" id="KW-1133">Transmembrane helix</keyword>
<keyword evidence="1" id="KW-0812">Transmembrane</keyword>
<dbReference type="PANTHER" id="PTHR36834">
    <property type="entry name" value="MEMBRANE PROTEIN-RELATED"/>
    <property type="match status" value="1"/>
</dbReference>
<dbReference type="EMBL" id="JAGKSP010000003">
    <property type="protein sequence ID" value="MBP3963055.1"/>
    <property type="molecule type" value="Genomic_DNA"/>
</dbReference>
<evidence type="ECO:0000259" key="2">
    <source>
        <dbReference type="Pfam" id="PF04892"/>
    </source>
</evidence>
<gene>
    <name evidence="3" type="ORF">I8J30_10125</name>
</gene>
<feature type="transmembrane region" description="Helical" evidence="1">
    <location>
        <begin position="80"/>
        <end position="98"/>
    </location>
</feature>
<dbReference type="RefSeq" id="WP_210657851.1">
    <property type="nucleotide sequence ID" value="NZ_JAGKSP010000003.1"/>
</dbReference>
<name>A0ABS5CAP1_9BACL</name>
<feature type="domain" description="VanZ-like" evidence="2">
    <location>
        <begin position="15"/>
        <end position="155"/>
    </location>
</feature>
<evidence type="ECO:0000313" key="3">
    <source>
        <dbReference type="EMBL" id="MBP3963055.1"/>
    </source>
</evidence>
<dbReference type="InterPro" id="IPR053150">
    <property type="entry name" value="Teicoplanin_resist-assoc"/>
</dbReference>
<evidence type="ECO:0000256" key="1">
    <source>
        <dbReference type="SAM" id="Phobius"/>
    </source>
</evidence>
<evidence type="ECO:0000313" key="4">
    <source>
        <dbReference type="Proteomes" id="UP000673394"/>
    </source>
</evidence>
<proteinExistence type="predicted"/>